<dbReference type="PROSITE" id="PS50405">
    <property type="entry name" value="GST_CTER"/>
    <property type="match status" value="1"/>
</dbReference>
<dbReference type="EMBL" id="JANIEX010000120">
    <property type="protein sequence ID" value="KAJ3572985.1"/>
    <property type="molecule type" value="Genomic_DNA"/>
</dbReference>
<keyword evidence="9" id="KW-1185">Reference proteome</keyword>
<dbReference type="Gene3D" id="1.20.1050.10">
    <property type="match status" value="1"/>
</dbReference>
<dbReference type="CDD" id="cd03053">
    <property type="entry name" value="GST_N_Phi"/>
    <property type="match status" value="1"/>
</dbReference>
<accession>A0AAD5YYI9</accession>
<dbReference type="SUPFAM" id="SSF47616">
    <property type="entry name" value="GST C-terminal domain-like"/>
    <property type="match status" value="1"/>
</dbReference>
<comment type="similarity">
    <text evidence="4">Belongs to the GST superfamily.</text>
</comment>
<comment type="catalytic activity">
    <reaction evidence="3">
        <text>RX + glutathione = an S-substituted glutathione + a halide anion + H(+)</text>
        <dbReference type="Rhea" id="RHEA:16437"/>
        <dbReference type="ChEBI" id="CHEBI:15378"/>
        <dbReference type="ChEBI" id="CHEBI:16042"/>
        <dbReference type="ChEBI" id="CHEBI:17792"/>
        <dbReference type="ChEBI" id="CHEBI:57925"/>
        <dbReference type="ChEBI" id="CHEBI:90779"/>
        <dbReference type="EC" id="2.5.1.18"/>
    </reaction>
</comment>
<dbReference type="Gene3D" id="3.40.30.10">
    <property type="entry name" value="Glutaredoxin"/>
    <property type="match status" value="1"/>
</dbReference>
<dbReference type="InterPro" id="IPR036249">
    <property type="entry name" value="Thioredoxin-like_sf"/>
</dbReference>
<dbReference type="SFLD" id="SFLDG00358">
    <property type="entry name" value="Main_(cytGST)"/>
    <property type="match status" value="1"/>
</dbReference>
<reference evidence="8" key="1">
    <citation type="submission" date="2022-07" db="EMBL/GenBank/DDBJ databases">
        <title>Genome Sequence of Leucocoprinus birnbaumii.</title>
        <authorList>
            <person name="Buettner E."/>
        </authorList>
    </citation>
    <scope>NUCLEOTIDE SEQUENCE</scope>
    <source>
        <strain evidence="8">VT141</strain>
    </source>
</reference>
<evidence type="ECO:0000313" key="8">
    <source>
        <dbReference type="EMBL" id="KAJ3572985.1"/>
    </source>
</evidence>
<sequence length="263" mass="29591">MVSRVLTRAPSGTTKALLPHDWIFACWLIPRRRQYKRMQGASTGGVNLNPPQQLPHHSTQPAQPSFPLLSIIMVVKIYGHPVSAPCKMVAAICIEKEVPYEFITLDFASKEHKSPEHIARNPWGKIPVIDDDGFILYESRAIARYIAEKYSTKGTQLLPTDVQKRTDILSGFRGEETDAVKLAEHVKAFSESLETFDKILSKQKYIAGDELTIADFYFLPAGTVMLDNGVNAIQEKPNVARWFNELSSRESWKKAQIVEPPKA</sequence>
<evidence type="ECO:0000256" key="4">
    <source>
        <dbReference type="RuleBase" id="RU003494"/>
    </source>
</evidence>
<dbReference type="Pfam" id="PF02798">
    <property type="entry name" value="GST_N"/>
    <property type="match status" value="1"/>
</dbReference>
<feature type="domain" description="GST N-terminal" evidence="6">
    <location>
        <begin position="73"/>
        <end position="154"/>
    </location>
</feature>
<evidence type="ECO:0000256" key="3">
    <source>
        <dbReference type="ARBA" id="ARBA00047960"/>
    </source>
</evidence>
<dbReference type="GO" id="GO:0043295">
    <property type="term" value="F:glutathione binding"/>
    <property type="evidence" value="ECO:0007669"/>
    <property type="project" value="TreeGrafter"/>
</dbReference>
<dbReference type="PROSITE" id="PS50404">
    <property type="entry name" value="GST_NTER"/>
    <property type="match status" value="1"/>
</dbReference>
<feature type="region of interest" description="Disordered" evidence="5">
    <location>
        <begin position="40"/>
        <end position="61"/>
    </location>
</feature>
<dbReference type="GO" id="GO:0004364">
    <property type="term" value="F:glutathione transferase activity"/>
    <property type="evidence" value="ECO:0007669"/>
    <property type="project" value="UniProtKB-EC"/>
</dbReference>
<organism evidence="8 9">
    <name type="scientific">Leucocoprinus birnbaumii</name>
    <dbReference type="NCBI Taxonomy" id="56174"/>
    <lineage>
        <taxon>Eukaryota</taxon>
        <taxon>Fungi</taxon>
        <taxon>Dikarya</taxon>
        <taxon>Basidiomycota</taxon>
        <taxon>Agaricomycotina</taxon>
        <taxon>Agaricomycetes</taxon>
        <taxon>Agaricomycetidae</taxon>
        <taxon>Agaricales</taxon>
        <taxon>Agaricineae</taxon>
        <taxon>Agaricaceae</taxon>
        <taxon>Leucocoprinus</taxon>
    </lineage>
</organism>
<evidence type="ECO:0000259" key="6">
    <source>
        <dbReference type="PROSITE" id="PS50404"/>
    </source>
</evidence>
<protein>
    <recommendedName>
        <fullName evidence="1">glutathione transferase</fullName>
        <ecNumber evidence="1">2.5.1.18</ecNumber>
    </recommendedName>
</protein>
<dbReference type="InterPro" id="IPR010987">
    <property type="entry name" value="Glutathione-S-Trfase_C-like"/>
</dbReference>
<dbReference type="PANTHER" id="PTHR43900:SF3">
    <property type="entry name" value="GLUTATHIONE S-TRANSFERASE RHO"/>
    <property type="match status" value="1"/>
</dbReference>
<dbReference type="InterPro" id="IPR004045">
    <property type="entry name" value="Glutathione_S-Trfase_N"/>
</dbReference>
<dbReference type="InterPro" id="IPR036282">
    <property type="entry name" value="Glutathione-S-Trfase_C_sf"/>
</dbReference>
<evidence type="ECO:0000256" key="2">
    <source>
        <dbReference type="ARBA" id="ARBA00022679"/>
    </source>
</evidence>
<dbReference type="Pfam" id="PF00043">
    <property type="entry name" value="GST_C"/>
    <property type="match status" value="1"/>
</dbReference>
<dbReference type="AlphaFoldDB" id="A0AAD5YYI9"/>
<dbReference type="EC" id="2.5.1.18" evidence="1"/>
<dbReference type="SUPFAM" id="SSF52833">
    <property type="entry name" value="Thioredoxin-like"/>
    <property type="match status" value="1"/>
</dbReference>
<evidence type="ECO:0000256" key="1">
    <source>
        <dbReference type="ARBA" id="ARBA00012452"/>
    </source>
</evidence>
<evidence type="ECO:0000259" key="7">
    <source>
        <dbReference type="PROSITE" id="PS50405"/>
    </source>
</evidence>
<dbReference type="GO" id="GO:0006749">
    <property type="term" value="P:glutathione metabolic process"/>
    <property type="evidence" value="ECO:0007669"/>
    <property type="project" value="TreeGrafter"/>
</dbReference>
<dbReference type="InterPro" id="IPR040079">
    <property type="entry name" value="Glutathione_S-Trfase"/>
</dbReference>
<dbReference type="FunFam" id="3.40.30.10:FF:000016">
    <property type="entry name" value="Glutathione S-transferase F2"/>
    <property type="match status" value="1"/>
</dbReference>
<dbReference type="PANTHER" id="PTHR43900">
    <property type="entry name" value="GLUTATHIONE S-TRANSFERASE RHO"/>
    <property type="match status" value="1"/>
</dbReference>
<dbReference type="GO" id="GO:0005737">
    <property type="term" value="C:cytoplasm"/>
    <property type="evidence" value="ECO:0007669"/>
    <property type="project" value="TreeGrafter"/>
</dbReference>
<comment type="caution">
    <text evidence="8">The sequence shown here is derived from an EMBL/GenBank/DDBJ whole genome shotgun (WGS) entry which is preliminary data.</text>
</comment>
<evidence type="ECO:0000256" key="5">
    <source>
        <dbReference type="SAM" id="MobiDB-lite"/>
    </source>
</evidence>
<keyword evidence="2" id="KW-0808">Transferase</keyword>
<gene>
    <name evidence="8" type="ORF">NP233_g2723</name>
</gene>
<proteinExistence type="inferred from homology"/>
<name>A0AAD5YYI9_9AGAR</name>
<dbReference type="Proteomes" id="UP001213000">
    <property type="component" value="Unassembled WGS sequence"/>
</dbReference>
<evidence type="ECO:0000313" key="9">
    <source>
        <dbReference type="Proteomes" id="UP001213000"/>
    </source>
</evidence>
<dbReference type="InterPro" id="IPR004046">
    <property type="entry name" value="GST_C"/>
</dbReference>
<feature type="domain" description="GST C-terminal" evidence="7">
    <location>
        <begin position="136"/>
        <end position="263"/>
    </location>
</feature>
<dbReference type="SFLD" id="SFLDS00019">
    <property type="entry name" value="Glutathione_Transferase_(cytos"/>
    <property type="match status" value="1"/>
</dbReference>